<organism evidence="1">
    <name type="scientific">Schaalia odontolytica</name>
    <dbReference type="NCBI Taxonomy" id="1660"/>
    <lineage>
        <taxon>Bacteria</taxon>
        <taxon>Bacillati</taxon>
        <taxon>Actinomycetota</taxon>
        <taxon>Actinomycetes</taxon>
        <taxon>Actinomycetales</taxon>
        <taxon>Actinomycetaceae</taxon>
        <taxon>Schaalia</taxon>
    </lineage>
</organism>
<dbReference type="GO" id="GO:0016787">
    <property type="term" value="F:hydrolase activity"/>
    <property type="evidence" value="ECO:0007669"/>
    <property type="project" value="UniProtKB-ARBA"/>
</dbReference>
<dbReference type="Gene3D" id="3.40.720.10">
    <property type="entry name" value="Alkaline Phosphatase, subunit A"/>
    <property type="match status" value="1"/>
</dbReference>
<proteinExistence type="predicted"/>
<reference evidence="1" key="1">
    <citation type="submission" date="2019-11" db="EMBL/GenBank/DDBJ databases">
        <authorList>
            <person name="Feng L."/>
        </authorList>
    </citation>
    <scope>NUCLEOTIDE SEQUENCE</scope>
    <source>
        <strain evidence="1">AodontolyticusLFYP35</strain>
    </source>
</reference>
<dbReference type="PANTHER" id="PTHR10151">
    <property type="entry name" value="ECTONUCLEOTIDE PYROPHOSPHATASE/PHOSPHODIESTERASE"/>
    <property type="match status" value="1"/>
</dbReference>
<dbReference type="PANTHER" id="PTHR10151:SF120">
    <property type="entry name" value="BIS(5'-ADENOSYL)-TRIPHOSPHATASE"/>
    <property type="match status" value="1"/>
</dbReference>
<name>A0A6N2TED9_9ACTO</name>
<accession>A0A6N2TED9</accession>
<dbReference type="InterPro" id="IPR002591">
    <property type="entry name" value="Phosphodiest/P_Trfase"/>
</dbReference>
<dbReference type="EMBL" id="CACRSM010000002">
    <property type="protein sequence ID" value="VYT04030.1"/>
    <property type="molecule type" value="Genomic_DNA"/>
</dbReference>
<evidence type="ECO:0000313" key="1">
    <source>
        <dbReference type="EMBL" id="VYT04030.1"/>
    </source>
</evidence>
<dbReference type="Pfam" id="PF01663">
    <property type="entry name" value="Phosphodiest"/>
    <property type="match status" value="1"/>
</dbReference>
<dbReference type="SUPFAM" id="SSF53649">
    <property type="entry name" value="Alkaline phosphatase-like"/>
    <property type="match status" value="1"/>
</dbReference>
<dbReference type="AlphaFoldDB" id="A0A6N2TED9"/>
<sequence>MLTDHLRATGAALPSADDFRLTQVIPAVMGAVEPELSLARPDLSSSLGLEEAKAAVVILVDGLGLIPLMDHLGHARNLRGFRDQIHTAYSVVPSTTAAGITACGTGQLPGRTRMVGYSVLHGERLFNLLAFTDGIDPTQWQECPTFFEQLSAASVPCATILPSKFAGSGLTSAALRGARFVPATSWEERCQAAIDQIRSGTKLVYLYWSDIDAAGHAHGVGSSQWSDALEDFDAGLGRFLSSLPDDVRVVLTADHGMVNIDFDRLYNVAELSPLSQGVRAVAGETRAVHVHCLPGANELQVRNRWEEFLGEDAWVVGADELPELIGMGPGLAESGDFVVFSRGRGGIVDSRTQSSGAMTLIGVHGSLTPDEMLIPLAVLA</sequence>
<protein>
    <submittedName>
        <fullName evidence="1">Type I phosphodiesterase / nucleotide pyrophosphatase</fullName>
    </submittedName>
</protein>
<dbReference type="InterPro" id="IPR017850">
    <property type="entry name" value="Alkaline_phosphatase_core_sf"/>
</dbReference>
<gene>
    <name evidence="1" type="ORF">AOLFYP35_01319</name>
</gene>